<accession>A0ABS5L0L2</accession>
<feature type="transmembrane region" description="Helical" evidence="1">
    <location>
        <begin position="44"/>
        <end position="64"/>
    </location>
</feature>
<dbReference type="Proteomes" id="UP000730482">
    <property type="component" value="Unassembled WGS sequence"/>
</dbReference>
<name>A0ABS5L0L2_9ACTN</name>
<evidence type="ECO:0000256" key="1">
    <source>
        <dbReference type="SAM" id="Phobius"/>
    </source>
</evidence>
<evidence type="ECO:0000313" key="3">
    <source>
        <dbReference type="Proteomes" id="UP000730482"/>
    </source>
</evidence>
<gene>
    <name evidence="2" type="ORF">KGQ19_33415</name>
</gene>
<keyword evidence="1" id="KW-0472">Membrane</keyword>
<evidence type="ECO:0000313" key="2">
    <source>
        <dbReference type="EMBL" id="MBS2551777.1"/>
    </source>
</evidence>
<proteinExistence type="predicted"/>
<dbReference type="EMBL" id="JAAFYZ010000155">
    <property type="protein sequence ID" value="MBS2551777.1"/>
    <property type="molecule type" value="Genomic_DNA"/>
</dbReference>
<keyword evidence="3" id="KW-1185">Reference proteome</keyword>
<dbReference type="Gene3D" id="3.30.1360.200">
    <property type="match status" value="1"/>
</dbReference>
<reference evidence="2 3" key="1">
    <citation type="submission" date="2020-02" db="EMBL/GenBank/DDBJ databases">
        <title>Acidophilic actinobacteria isolated from forest soil.</title>
        <authorList>
            <person name="Golinska P."/>
        </authorList>
    </citation>
    <scope>NUCLEOTIDE SEQUENCE [LARGE SCALE GENOMIC DNA]</scope>
    <source>
        <strain evidence="2 3">NL8</strain>
    </source>
</reference>
<sequence length="300" mass="32068">MTELEDTLSRALAVEADRHRPPVFDAQRIAEAAVTRRPFWRRPLFALVAAAIGVGGIGGATVLATGGGQHRSADRVSVTFQTKTGSVGSQVTDASVESWVHTRASIEGLKDVTVTVRHSPWRLEVTGHAADLDRLKTLGEPGILQFRPVLDHFGEVPLSRTCTVSTVRTGAPWRSCDLDGKPAAWIADPVGVGYHVADAQVSRLDMGGTWGTRWQVSLRFDTAGANDFTGFTTQFADRMSAVLIDGAMESSFVPRKPLADGPSGLEFETTNQAQAYLVAAILSTQGPADLEGATKTVSTR</sequence>
<organism evidence="2 3">
    <name type="scientific">Catenulispora pinistramenti</name>
    <dbReference type="NCBI Taxonomy" id="2705254"/>
    <lineage>
        <taxon>Bacteria</taxon>
        <taxon>Bacillati</taxon>
        <taxon>Actinomycetota</taxon>
        <taxon>Actinomycetes</taxon>
        <taxon>Catenulisporales</taxon>
        <taxon>Catenulisporaceae</taxon>
        <taxon>Catenulispora</taxon>
    </lineage>
</organism>
<dbReference type="RefSeq" id="WP_212016734.1">
    <property type="nucleotide sequence ID" value="NZ_JAAFYZ010000155.1"/>
</dbReference>
<protein>
    <submittedName>
        <fullName evidence="2">Uncharacterized protein</fullName>
    </submittedName>
</protein>
<keyword evidence="1" id="KW-0812">Transmembrane</keyword>
<comment type="caution">
    <text evidence="2">The sequence shown here is derived from an EMBL/GenBank/DDBJ whole genome shotgun (WGS) entry which is preliminary data.</text>
</comment>
<keyword evidence="1" id="KW-1133">Transmembrane helix</keyword>